<keyword evidence="6" id="KW-1185">Reference proteome</keyword>
<keyword evidence="4" id="KW-0460">Magnesium</keyword>
<dbReference type="GO" id="GO:0016787">
    <property type="term" value="F:hydrolase activity"/>
    <property type="evidence" value="ECO:0007669"/>
    <property type="project" value="UniProtKB-KW"/>
</dbReference>
<evidence type="ECO:0000256" key="1">
    <source>
        <dbReference type="ARBA" id="ARBA00009184"/>
    </source>
</evidence>
<dbReference type="NCBIfam" id="TIGR01490">
    <property type="entry name" value="HAD-SF-IB-hyp1"/>
    <property type="match status" value="1"/>
</dbReference>
<sequence>MIMPIASKPSVLVPDGECGCGPFAHLPEGVCRVAPAALGAERLIPPEPARNEAGKVQVAAFDFDGTCIRGNSPVLLVRHLARRRMLKPSVVARILGWAACYKARLPQNESWVRGLVFRAFAGRSVGETNEFLRDFYDRFIDERFRPDAEAAMRAHEEAGHAVVCVSATFEPIVAAAMERRPIQYAIATRMKADFQGNYTDRVEGLPIEGPEKVEALTRFCDERFGAGAWELAWAYGDHHSDRALLAAAAHPCAVTPDRPLARTANAEGYDILEW</sequence>
<proteinExistence type="inferred from homology"/>
<dbReference type="EMBL" id="ASSY01000007">
    <property type="protein sequence ID" value="EOS51381.1"/>
    <property type="molecule type" value="Genomic_DNA"/>
</dbReference>
<dbReference type="Gene3D" id="3.40.50.1000">
    <property type="entry name" value="HAD superfamily/HAD-like"/>
    <property type="match status" value="1"/>
</dbReference>
<evidence type="ECO:0000313" key="6">
    <source>
        <dbReference type="Proteomes" id="UP000014204"/>
    </source>
</evidence>
<name>R9KYW5_9ACTN</name>
<dbReference type="InterPro" id="IPR006385">
    <property type="entry name" value="HAD_hydro_SerB1"/>
</dbReference>
<dbReference type="SUPFAM" id="SSF56784">
    <property type="entry name" value="HAD-like"/>
    <property type="match status" value="1"/>
</dbReference>
<dbReference type="InterPro" id="IPR050582">
    <property type="entry name" value="HAD-like_SerB"/>
</dbReference>
<dbReference type="Pfam" id="PF12710">
    <property type="entry name" value="HAD"/>
    <property type="match status" value="1"/>
</dbReference>
<dbReference type="PANTHER" id="PTHR43344">
    <property type="entry name" value="PHOSPHOSERINE PHOSPHATASE"/>
    <property type="match status" value="1"/>
</dbReference>
<dbReference type="InterPro" id="IPR023214">
    <property type="entry name" value="HAD_sf"/>
</dbReference>
<dbReference type="InterPro" id="IPR036412">
    <property type="entry name" value="HAD-like_sf"/>
</dbReference>
<gene>
    <name evidence="5" type="ORF">C811_00780</name>
</gene>
<dbReference type="GO" id="GO:0046872">
    <property type="term" value="F:metal ion binding"/>
    <property type="evidence" value="ECO:0007669"/>
    <property type="project" value="UniProtKB-KW"/>
</dbReference>
<keyword evidence="2" id="KW-0479">Metal-binding</keyword>
<dbReference type="PATRIC" id="fig|1235794.3.peg.763"/>
<dbReference type="STRING" id="1235794.C811_00780"/>
<comment type="similarity">
    <text evidence="1">Belongs to the HAD-like hydrolase superfamily. SerB family.</text>
</comment>
<evidence type="ECO:0000313" key="5">
    <source>
        <dbReference type="EMBL" id="EOS51381.1"/>
    </source>
</evidence>
<dbReference type="Gene3D" id="1.20.1440.100">
    <property type="entry name" value="SG protein - dephosphorylation function"/>
    <property type="match status" value="1"/>
</dbReference>
<reference evidence="5 6" key="1">
    <citation type="submission" date="2013-04" db="EMBL/GenBank/DDBJ databases">
        <title>The Genome Sequence of Enterorhabdus caecimuris B7.</title>
        <authorList>
            <consortium name="The Broad Institute Genomics Platform"/>
            <consortium name="The Broad Institute Genome Sequencing Center for Infectious Disease"/>
            <person name="Earl A."/>
            <person name="Xavier R."/>
            <person name="Elson C."/>
            <person name="Duck W."/>
            <person name="Walker B."/>
            <person name="Young S."/>
            <person name="Zeng Q."/>
            <person name="Gargeya S."/>
            <person name="Fitzgerald M."/>
            <person name="Haas B."/>
            <person name="Abouelleil A."/>
            <person name="Allen A.W."/>
            <person name="Alvarado L."/>
            <person name="Arachchi H.M."/>
            <person name="Berlin A.M."/>
            <person name="Chapman S.B."/>
            <person name="Gainer-Dewar J."/>
            <person name="Goldberg J."/>
            <person name="Griggs A."/>
            <person name="Gujja S."/>
            <person name="Hansen M."/>
            <person name="Howarth C."/>
            <person name="Imamovic A."/>
            <person name="Ireland A."/>
            <person name="Larimer J."/>
            <person name="McCowan C."/>
            <person name="Murphy C."/>
            <person name="Pearson M."/>
            <person name="Poon T.W."/>
            <person name="Priest M."/>
            <person name="Roberts A."/>
            <person name="Saif S."/>
            <person name="Shea T."/>
            <person name="Sisk P."/>
            <person name="Sykes S."/>
            <person name="Wortman J."/>
            <person name="Nusbaum C."/>
            <person name="Birren B."/>
        </authorList>
    </citation>
    <scope>NUCLEOTIDE SEQUENCE [LARGE SCALE GENOMIC DNA]</scope>
    <source>
        <strain evidence="5 6">B7</strain>
    </source>
</reference>
<dbReference type="NCBIfam" id="TIGR01488">
    <property type="entry name" value="HAD-SF-IB"/>
    <property type="match status" value="1"/>
</dbReference>
<dbReference type="AlphaFoldDB" id="R9KYW5"/>
<protein>
    <submittedName>
        <fullName evidence="5">HAD hydrolase, family IB</fullName>
    </submittedName>
</protein>
<comment type="caution">
    <text evidence="5">The sequence shown here is derived from an EMBL/GenBank/DDBJ whole genome shotgun (WGS) entry which is preliminary data.</text>
</comment>
<keyword evidence="3 5" id="KW-0378">Hydrolase</keyword>
<dbReference type="Proteomes" id="UP000014204">
    <property type="component" value="Unassembled WGS sequence"/>
</dbReference>
<accession>R9KYW5</accession>
<evidence type="ECO:0000256" key="2">
    <source>
        <dbReference type="ARBA" id="ARBA00022723"/>
    </source>
</evidence>
<dbReference type="PANTHER" id="PTHR43344:SF13">
    <property type="entry name" value="PHOSPHATASE RV3661-RELATED"/>
    <property type="match status" value="1"/>
</dbReference>
<organism evidence="5 6">
    <name type="scientific">Adlercreutzia caecimuris B7</name>
    <dbReference type="NCBI Taxonomy" id="1235794"/>
    <lineage>
        <taxon>Bacteria</taxon>
        <taxon>Bacillati</taxon>
        <taxon>Actinomycetota</taxon>
        <taxon>Coriobacteriia</taxon>
        <taxon>Eggerthellales</taxon>
        <taxon>Eggerthellaceae</taxon>
        <taxon>Adlercreutzia</taxon>
    </lineage>
</organism>
<dbReference type="eggNOG" id="COG0560">
    <property type="taxonomic scope" value="Bacteria"/>
</dbReference>
<dbReference type="HOGENOM" id="CLU_052657_2_2_11"/>
<evidence type="ECO:0000256" key="3">
    <source>
        <dbReference type="ARBA" id="ARBA00022801"/>
    </source>
</evidence>
<evidence type="ECO:0000256" key="4">
    <source>
        <dbReference type="ARBA" id="ARBA00022842"/>
    </source>
</evidence>